<evidence type="ECO:0008006" key="3">
    <source>
        <dbReference type="Google" id="ProtNLM"/>
    </source>
</evidence>
<dbReference type="Pfam" id="PF06475">
    <property type="entry name" value="Glycolipid_bind"/>
    <property type="match status" value="1"/>
</dbReference>
<organism evidence="1 2">
    <name type="scientific">Roseisolibacter agri</name>
    <dbReference type="NCBI Taxonomy" id="2014610"/>
    <lineage>
        <taxon>Bacteria</taxon>
        <taxon>Pseudomonadati</taxon>
        <taxon>Gemmatimonadota</taxon>
        <taxon>Gemmatimonadia</taxon>
        <taxon>Gemmatimonadales</taxon>
        <taxon>Gemmatimonadaceae</taxon>
        <taxon>Roseisolibacter</taxon>
    </lineage>
</organism>
<accession>A0AA37V0V3</accession>
<proteinExistence type="predicted"/>
<reference evidence="1" key="1">
    <citation type="submission" date="2022-08" db="EMBL/GenBank/DDBJ databases">
        <title>Draft genome sequencing of Roseisolibacter agri AW1220.</title>
        <authorList>
            <person name="Tobiishi Y."/>
            <person name="Tonouchi A."/>
        </authorList>
    </citation>
    <scope>NUCLEOTIDE SEQUENCE</scope>
    <source>
        <strain evidence="1">AW1220</strain>
    </source>
</reference>
<comment type="caution">
    <text evidence="1">The sequence shown here is derived from an EMBL/GenBank/DDBJ whole genome shotgun (WGS) entry which is preliminary data.</text>
</comment>
<evidence type="ECO:0000313" key="2">
    <source>
        <dbReference type="Proteomes" id="UP001161325"/>
    </source>
</evidence>
<dbReference type="AlphaFoldDB" id="A0AA37V0V3"/>
<dbReference type="EMBL" id="BRXS01000002">
    <property type="protein sequence ID" value="GLC25195.1"/>
    <property type="molecule type" value="Genomic_DNA"/>
</dbReference>
<name>A0AA37V0V3_9BACT</name>
<evidence type="ECO:0000313" key="1">
    <source>
        <dbReference type="EMBL" id="GLC25195.1"/>
    </source>
</evidence>
<keyword evidence="2" id="KW-1185">Reference proteome</keyword>
<dbReference type="RefSeq" id="WP_284349639.1">
    <property type="nucleotide sequence ID" value="NZ_BRXS01000002.1"/>
</dbReference>
<dbReference type="Proteomes" id="UP001161325">
    <property type="component" value="Unassembled WGS sequence"/>
</dbReference>
<sequence length="190" mass="20871">MSASPTLVRTVCWRRLDVPGHESVRLLRTIDGWRLEGSVALRHDGDAVALRHTVDCDAAWRTRAGTVQGRIGARDVELALARDADDRWTLNGVRCPAVDGCVDVDYGFSPSTNLLPIRRLALAVGEAGPVRTAWLRFPELTLEVLSQTYTRTAERTWAFASGGGAFRATLDVDAHGLVTRYGDRWVAEDA</sequence>
<dbReference type="SUPFAM" id="SSF159275">
    <property type="entry name" value="PA1994-like"/>
    <property type="match status" value="1"/>
</dbReference>
<dbReference type="InterPro" id="IPR009467">
    <property type="entry name" value="Glycolipid-bd_prot_put"/>
</dbReference>
<gene>
    <name evidence="1" type="ORF">rosag_17080</name>
</gene>
<protein>
    <recommendedName>
        <fullName evidence="3">Glycolipid-binding protein</fullName>
    </recommendedName>
</protein>